<comment type="caution">
    <text evidence="1">The sequence shown here is derived from an EMBL/GenBank/DDBJ whole genome shotgun (WGS) entry which is preliminary data.</text>
</comment>
<dbReference type="Proteomes" id="UP001162992">
    <property type="component" value="Chromosome 3"/>
</dbReference>
<organism evidence="1 2">
    <name type="scientific">Diphasiastrum complanatum</name>
    <name type="common">Issler's clubmoss</name>
    <name type="synonym">Lycopodium complanatum</name>
    <dbReference type="NCBI Taxonomy" id="34168"/>
    <lineage>
        <taxon>Eukaryota</taxon>
        <taxon>Viridiplantae</taxon>
        <taxon>Streptophyta</taxon>
        <taxon>Embryophyta</taxon>
        <taxon>Tracheophyta</taxon>
        <taxon>Lycopodiopsida</taxon>
        <taxon>Lycopodiales</taxon>
        <taxon>Lycopodiaceae</taxon>
        <taxon>Lycopodioideae</taxon>
        <taxon>Diphasiastrum</taxon>
    </lineage>
</organism>
<reference evidence="2" key="1">
    <citation type="journal article" date="2024" name="Proc. Natl. Acad. Sci. U.S.A.">
        <title>Extraordinary preservation of gene collinearity over three hundred million years revealed in homosporous lycophytes.</title>
        <authorList>
            <person name="Li C."/>
            <person name="Wickell D."/>
            <person name="Kuo L.Y."/>
            <person name="Chen X."/>
            <person name="Nie B."/>
            <person name="Liao X."/>
            <person name="Peng D."/>
            <person name="Ji J."/>
            <person name="Jenkins J."/>
            <person name="Williams M."/>
            <person name="Shu S."/>
            <person name="Plott C."/>
            <person name="Barry K."/>
            <person name="Rajasekar S."/>
            <person name="Grimwood J."/>
            <person name="Han X."/>
            <person name="Sun S."/>
            <person name="Hou Z."/>
            <person name="He W."/>
            <person name="Dai G."/>
            <person name="Sun C."/>
            <person name="Schmutz J."/>
            <person name="Leebens-Mack J.H."/>
            <person name="Li F.W."/>
            <person name="Wang L."/>
        </authorList>
    </citation>
    <scope>NUCLEOTIDE SEQUENCE [LARGE SCALE GENOMIC DNA]</scope>
    <source>
        <strain evidence="2">cv. PW_Plant_1</strain>
    </source>
</reference>
<protein>
    <submittedName>
        <fullName evidence="1">Uncharacterized protein</fullName>
    </submittedName>
</protein>
<name>A0ACC2E363_DIPCM</name>
<evidence type="ECO:0000313" key="1">
    <source>
        <dbReference type="EMBL" id="KAJ7560904.1"/>
    </source>
</evidence>
<gene>
    <name evidence="1" type="ORF">O6H91_03G005600</name>
</gene>
<sequence length="159" mass="18295">MRSLRRQPVFDADYGFAPPMMEKRIRRLSSFARSKHETKLSCVNFPSTKKSESLITVLVGPERQPFSVEPQILDHGVIQILVEKTGSPVVEDSETSDYENYDYGCGILKPRKSKASQTTAIIHLDCDAILFDHILWLLDNDDPSIRYLNMDELMEFYSY</sequence>
<accession>A0ACC2E363</accession>
<evidence type="ECO:0000313" key="2">
    <source>
        <dbReference type="Proteomes" id="UP001162992"/>
    </source>
</evidence>
<proteinExistence type="predicted"/>
<keyword evidence="2" id="KW-1185">Reference proteome</keyword>
<dbReference type="EMBL" id="CM055094">
    <property type="protein sequence ID" value="KAJ7560904.1"/>
    <property type="molecule type" value="Genomic_DNA"/>
</dbReference>